<evidence type="ECO:0000256" key="2">
    <source>
        <dbReference type="ARBA" id="ARBA00023163"/>
    </source>
</evidence>
<dbReference type="InterPro" id="IPR052158">
    <property type="entry name" value="INH-QAR"/>
</dbReference>
<dbReference type="Gene3D" id="1.10.10.60">
    <property type="entry name" value="Homeodomain-like"/>
    <property type="match status" value="1"/>
</dbReference>
<dbReference type="SMART" id="SM00342">
    <property type="entry name" value="HTH_ARAC"/>
    <property type="match status" value="1"/>
</dbReference>
<proteinExistence type="predicted"/>
<dbReference type="PANTHER" id="PTHR43130">
    <property type="entry name" value="ARAC-FAMILY TRANSCRIPTIONAL REGULATOR"/>
    <property type="match status" value="1"/>
</dbReference>
<keyword evidence="1" id="KW-0805">Transcription regulation</keyword>
<dbReference type="GO" id="GO:0043565">
    <property type="term" value="F:sequence-specific DNA binding"/>
    <property type="evidence" value="ECO:0007669"/>
    <property type="project" value="InterPro"/>
</dbReference>
<organism evidence="4 5">
    <name type="scientific">Pseudomonas segetis</name>
    <dbReference type="NCBI Taxonomy" id="298908"/>
    <lineage>
        <taxon>Bacteria</taxon>
        <taxon>Pseudomonadati</taxon>
        <taxon>Pseudomonadota</taxon>
        <taxon>Gammaproteobacteria</taxon>
        <taxon>Pseudomonadales</taxon>
        <taxon>Pseudomonadaceae</taxon>
        <taxon>Pseudomonas</taxon>
    </lineage>
</organism>
<keyword evidence="2" id="KW-0804">Transcription</keyword>
<evidence type="ECO:0000313" key="5">
    <source>
        <dbReference type="Proteomes" id="UP000242915"/>
    </source>
</evidence>
<dbReference type="AlphaFoldDB" id="A0A238ZWQ7"/>
<dbReference type="EMBL" id="FZOG01000001">
    <property type="protein sequence ID" value="SNR87689.1"/>
    <property type="molecule type" value="Genomic_DNA"/>
</dbReference>
<evidence type="ECO:0000259" key="3">
    <source>
        <dbReference type="PROSITE" id="PS01124"/>
    </source>
</evidence>
<dbReference type="RefSeq" id="WP_010485193.1">
    <property type="nucleotide sequence ID" value="NZ_FZOG01000001.1"/>
</dbReference>
<dbReference type="Pfam" id="PF01965">
    <property type="entry name" value="DJ-1_PfpI"/>
    <property type="match status" value="1"/>
</dbReference>
<dbReference type="InterPro" id="IPR018060">
    <property type="entry name" value="HTH_AraC"/>
</dbReference>
<dbReference type="InterPro" id="IPR029062">
    <property type="entry name" value="Class_I_gatase-like"/>
</dbReference>
<reference evidence="5" key="1">
    <citation type="submission" date="2017-06" db="EMBL/GenBank/DDBJ databases">
        <authorList>
            <person name="Varghese N."/>
            <person name="Submissions S."/>
        </authorList>
    </citation>
    <scope>NUCLEOTIDE SEQUENCE [LARGE SCALE GENOMIC DNA]</scope>
    <source>
        <strain evidence="5">CIP 108523</strain>
    </source>
</reference>
<dbReference type="Proteomes" id="UP000242915">
    <property type="component" value="Unassembled WGS sequence"/>
</dbReference>
<evidence type="ECO:0000313" key="4">
    <source>
        <dbReference type="EMBL" id="SNR87689.1"/>
    </source>
</evidence>
<feature type="domain" description="HTH araC/xylS-type" evidence="3">
    <location>
        <begin position="216"/>
        <end position="314"/>
    </location>
</feature>
<dbReference type="SUPFAM" id="SSF52317">
    <property type="entry name" value="Class I glutamine amidotransferase-like"/>
    <property type="match status" value="1"/>
</dbReference>
<dbReference type="Pfam" id="PF12833">
    <property type="entry name" value="HTH_18"/>
    <property type="match status" value="1"/>
</dbReference>
<sequence>MKTVAVILFPELLLLDVAGPVEVFSIANRYLEPQDRYEILTIASDSLAVRTSSGITLTADSHIDQAGGFYDVLIVPGGPGAYKQAFPALQCWLRKITSQVQLFASVCTGAFILGQAGLLDGRRVTTHWNYTERLAEKYPEAKVETDQIFVRDGNLITSGGVTTGIDLALSIIAQDHGKKIALSVAKVLLVVMQRQGGQMQFSPLVADVAKDDSPIFRVRNYVLENVTEDFSVERMASLAAMSARHFARTFTREVNMTPMEFVQSARIDNARRLLESSNLPLKTVAYRSGFGSARHMRHLFVEKLGLPPSQYRRQFS</sequence>
<keyword evidence="5" id="KW-1185">Reference proteome</keyword>
<accession>A0A238ZWQ7</accession>
<dbReference type="InterPro" id="IPR009057">
    <property type="entry name" value="Homeodomain-like_sf"/>
</dbReference>
<dbReference type="PANTHER" id="PTHR43130:SF3">
    <property type="entry name" value="HTH-TYPE TRANSCRIPTIONAL REGULATOR RV1931C"/>
    <property type="match status" value="1"/>
</dbReference>
<dbReference type="PROSITE" id="PS01124">
    <property type="entry name" value="HTH_ARAC_FAMILY_2"/>
    <property type="match status" value="1"/>
</dbReference>
<name>A0A238ZWQ7_9PSED</name>
<protein>
    <submittedName>
        <fullName evidence="4">Transcriptional regulator, AraC family with amidase-like domain</fullName>
    </submittedName>
</protein>
<dbReference type="Gene3D" id="3.40.50.880">
    <property type="match status" value="1"/>
</dbReference>
<dbReference type="SUPFAM" id="SSF46689">
    <property type="entry name" value="Homeodomain-like"/>
    <property type="match status" value="2"/>
</dbReference>
<dbReference type="InterPro" id="IPR002818">
    <property type="entry name" value="DJ-1/PfpI"/>
</dbReference>
<evidence type="ECO:0000256" key="1">
    <source>
        <dbReference type="ARBA" id="ARBA00023015"/>
    </source>
</evidence>
<gene>
    <name evidence="4" type="ORF">SAMN05216255_0747</name>
</gene>
<dbReference type="CDD" id="cd03137">
    <property type="entry name" value="GATase1_AraC_1"/>
    <property type="match status" value="1"/>
</dbReference>
<dbReference type="GO" id="GO:0003700">
    <property type="term" value="F:DNA-binding transcription factor activity"/>
    <property type="evidence" value="ECO:0007669"/>
    <property type="project" value="InterPro"/>
</dbReference>